<dbReference type="EMBL" id="UYJE01002071">
    <property type="protein sequence ID" value="VDI07582.1"/>
    <property type="molecule type" value="Genomic_DNA"/>
</dbReference>
<sequence length="184" mass="21166">MLASQRHKCFIYTMNGQESTEVHTPHGLHELEKSIITIIDDTSRTFSTMSHDAVMAAIFCCYNYDHYHKQHAHHHTGTHPTHAHRTHPTVEHPVFDSFVFRYDPNMHLMLASQRHKCFIYTMNGQKSTEVHTPHGLHEHEKSIITIIDDTSRTFSTMSHDAVMAASKTFAHQCNKNGTTTFKLN</sequence>
<keyword evidence="2" id="KW-1185">Reference proteome</keyword>
<dbReference type="AlphaFoldDB" id="A0A8B6CM87"/>
<name>A0A8B6CM87_MYTGA</name>
<reference evidence="1" key="1">
    <citation type="submission" date="2018-11" db="EMBL/GenBank/DDBJ databases">
        <authorList>
            <person name="Alioto T."/>
            <person name="Alioto T."/>
        </authorList>
    </citation>
    <scope>NUCLEOTIDE SEQUENCE</scope>
</reference>
<comment type="caution">
    <text evidence="1">The sequence shown here is derived from an EMBL/GenBank/DDBJ whole genome shotgun (WGS) entry which is preliminary data.</text>
</comment>
<gene>
    <name evidence="1" type="ORF">MGAL_10B088644</name>
</gene>
<dbReference type="Proteomes" id="UP000596742">
    <property type="component" value="Unassembled WGS sequence"/>
</dbReference>
<protein>
    <submittedName>
        <fullName evidence="1">Uncharacterized protein</fullName>
    </submittedName>
</protein>
<dbReference type="OrthoDB" id="6146483at2759"/>
<evidence type="ECO:0000313" key="2">
    <source>
        <dbReference type="Proteomes" id="UP000596742"/>
    </source>
</evidence>
<proteinExistence type="predicted"/>
<organism evidence="1 2">
    <name type="scientific">Mytilus galloprovincialis</name>
    <name type="common">Mediterranean mussel</name>
    <dbReference type="NCBI Taxonomy" id="29158"/>
    <lineage>
        <taxon>Eukaryota</taxon>
        <taxon>Metazoa</taxon>
        <taxon>Spiralia</taxon>
        <taxon>Lophotrochozoa</taxon>
        <taxon>Mollusca</taxon>
        <taxon>Bivalvia</taxon>
        <taxon>Autobranchia</taxon>
        <taxon>Pteriomorphia</taxon>
        <taxon>Mytilida</taxon>
        <taxon>Mytiloidea</taxon>
        <taxon>Mytilidae</taxon>
        <taxon>Mytilinae</taxon>
        <taxon>Mytilus</taxon>
    </lineage>
</organism>
<accession>A0A8B6CM87</accession>
<evidence type="ECO:0000313" key="1">
    <source>
        <dbReference type="EMBL" id="VDI07582.1"/>
    </source>
</evidence>